<keyword evidence="2" id="KW-0472">Membrane</keyword>
<evidence type="ECO:0000313" key="5">
    <source>
        <dbReference type="Proteomes" id="UP000193986"/>
    </source>
</evidence>
<dbReference type="GO" id="GO:0000463">
    <property type="term" value="P:maturation of LSU-rRNA from tricistronic rRNA transcript (SSU-rRNA, 5.8S rRNA, LSU-rRNA)"/>
    <property type="evidence" value="ECO:0007669"/>
    <property type="project" value="TreeGrafter"/>
</dbReference>
<feature type="domain" description="URB1 N-terminal" evidence="3">
    <location>
        <begin position="79"/>
        <end position="423"/>
    </location>
</feature>
<dbReference type="InterPro" id="IPR021714">
    <property type="entry name" value="URB1_N"/>
</dbReference>
<dbReference type="EMBL" id="MCFC01000067">
    <property type="protein sequence ID" value="ORY24442.1"/>
    <property type="molecule type" value="Genomic_DNA"/>
</dbReference>
<keyword evidence="2" id="KW-0812">Transmembrane</keyword>
<evidence type="ECO:0000313" key="4">
    <source>
        <dbReference type="EMBL" id="ORY24442.1"/>
    </source>
</evidence>
<feature type="transmembrane region" description="Helical" evidence="2">
    <location>
        <begin position="97"/>
        <end position="118"/>
    </location>
</feature>
<dbReference type="Proteomes" id="UP000193986">
    <property type="component" value="Unassembled WGS sequence"/>
</dbReference>
<name>A0A1Y2APJ1_9TREE</name>
<dbReference type="OrthoDB" id="72892at2759"/>
<comment type="caution">
    <text evidence="4">The sequence shown here is derived from an EMBL/GenBank/DDBJ whole genome shotgun (WGS) entry which is preliminary data.</text>
</comment>
<dbReference type="InterPro" id="IPR039844">
    <property type="entry name" value="URB1"/>
</dbReference>
<accession>A0A1Y2APJ1</accession>
<organism evidence="4 5">
    <name type="scientific">Naematelia encephala</name>
    <dbReference type="NCBI Taxonomy" id="71784"/>
    <lineage>
        <taxon>Eukaryota</taxon>
        <taxon>Fungi</taxon>
        <taxon>Dikarya</taxon>
        <taxon>Basidiomycota</taxon>
        <taxon>Agaricomycotina</taxon>
        <taxon>Tremellomycetes</taxon>
        <taxon>Tremellales</taxon>
        <taxon>Naemateliaceae</taxon>
        <taxon>Naematelia</taxon>
    </lineage>
</organism>
<keyword evidence="5" id="KW-1185">Reference proteome</keyword>
<evidence type="ECO:0000259" key="3">
    <source>
        <dbReference type="Pfam" id="PF11707"/>
    </source>
</evidence>
<dbReference type="STRING" id="71784.A0A1Y2APJ1"/>
<proteinExistence type="predicted"/>
<keyword evidence="2" id="KW-1133">Transmembrane helix</keyword>
<dbReference type="AlphaFoldDB" id="A0A1Y2APJ1"/>
<feature type="region of interest" description="Disordered" evidence="1">
    <location>
        <begin position="1"/>
        <end position="25"/>
    </location>
</feature>
<dbReference type="GO" id="GO:0005730">
    <property type="term" value="C:nucleolus"/>
    <property type="evidence" value="ECO:0007669"/>
    <property type="project" value="TreeGrafter"/>
</dbReference>
<feature type="non-terminal residue" evidence="4">
    <location>
        <position position="677"/>
    </location>
</feature>
<dbReference type="GO" id="GO:0000466">
    <property type="term" value="P:maturation of 5.8S rRNA from tricistronic rRNA transcript (SSU-rRNA, 5.8S rRNA, LSU-rRNA)"/>
    <property type="evidence" value="ECO:0007669"/>
    <property type="project" value="TreeGrafter"/>
</dbReference>
<dbReference type="PANTHER" id="PTHR13500:SF0">
    <property type="entry name" value="NUCLEOLAR PRE-RIBOSOMAL-ASSOCIATED PROTEIN 1"/>
    <property type="match status" value="1"/>
</dbReference>
<dbReference type="InParanoid" id="A0A1Y2APJ1"/>
<evidence type="ECO:0000256" key="2">
    <source>
        <dbReference type="SAM" id="Phobius"/>
    </source>
</evidence>
<protein>
    <submittedName>
        <fullName evidence="4">Ribosome 60S biogenesis N-terminal-domain-containing protein</fullName>
    </submittedName>
</protein>
<gene>
    <name evidence="4" type="ORF">BCR39DRAFT_590558</name>
</gene>
<dbReference type="Pfam" id="PF11707">
    <property type="entry name" value="Npa1"/>
    <property type="match status" value="1"/>
</dbReference>
<reference evidence="4 5" key="1">
    <citation type="submission" date="2016-07" db="EMBL/GenBank/DDBJ databases">
        <title>Pervasive Adenine N6-methylation of Active Genes in Fungi.</title>
        <authorList>
            <consortium name="DOE Joint Genome Institute"/>
            <person name="Mondo S.J."/>
            <person name="Dannebaum R.O."/>
            <person name="Kuo R.C."/>
            <person name="Labutti K."/>
            <person name="Haridas S."/>
            <person name="Kuo A."/>
            <person name="Salamov A."/>
            <person name="Ahrendt S.R."/>
            <person name="Lipzen A."/>
            <person name="Sullivan W."/>
            <person name="Andreopoulos W.B."/>
            <person name="Clum A."/>
            <person name="Lindquist E."/>
            <person name="Daum C."/>
            <person name="Ramamoorthy G.K."/>
            <person name="Gryganskyi A."/>
            <person name="Culley D."/>
            <person name="Magnuson J.K."/>
            <person name="James T.Y."/>
            <person name="O'Malley M.A."/>
            <person name="Stajich J.E."/>
            <person name="Spatafora J.W."/>
            <person name="Visel A."/>
            <person name="Grigoriev I.V."/>
        </authorList>
    </citation>
    <scope>NUCLEOTIDE SEQUENCE [LARGE SCALE GENOMIC DNA]</scope>
    <source>
        <strain evidence="4 5">68-887.2</strain>
    </source>
</reference>
<evidence type="ECO:0000256" key="1">
    <source>
        <dbReference type="SAM" id="MobiDB-lite"/>
    </source>
</evidence>
<sequence>MKRKREELPSTGDSVHKPPPGTRSFTTGKAVKQALALGNRQSFVSFHQQILTASSLLPLPIAHSTIVILQHYLDASPTLDEIFECWSYADKSRNDKLLESAVALLIHIIVLLAPLPFFRPSLVGIVRKIQDDKAGYHIMLNKLVQSGKREQVLLGLHLAATVVQFDRPDPAAASHGASGRLAIRMWGVLVEGGSVKGLGKLMGMRRRGRDGVADYGDKDPLDKPDVRHALLQIILPLLSSPAFQVHARQILPGLYSNLSTDPPITVLRVLNAVWMAVTAPTPGVARRISLTLLDERALESLLGLLAREDIETSTGRAVGDIVGAFLQGVTCSPGRGLCFQDEGWYLRDSGAAENTSPHERERRGLHNRILANVIKKVGAKVADETRLGEWAINLFQACPELLAGYWAHSALSLEPRLAARWIATMSYIGRIISLPPPPHSTFRQPVPRGANISAEDMPPRSEPPSVATMIEAILPAPFTKAHITKGLSHPDLLVQHMTAVTLARGLQKLGVVQDALLRIERELEAEPGPSSNVWARRRRELEMEARKRVPEVLVIIGFAQRSATIARTLPDTDDEPDPAVLARSQMLTESALRLFGLYHQNLPSIANEARFDVGKLLVSASSARAERRERREAREGSVISDSGSVGSIGTVGTAGMGGGFGHARGEVHGFEALAQVH</sequence>
<dbReference type="PANTHER" id="PTHR13500">
    <property type="entry name" value="NUCLEOLAR PRERIBOSOMAL-ASSOCIATED PROTEIN 1"/>
    <property type="match status" value="1"/>
</dbReference>